<dbReference type="PROSITE" id="PS51257">
    <property type="entry name" value="PROKAR_LIPOPROTEIN"/>
    <property type="match status" value="1"/>
</dbReference>
<reference evidence="2 3" key="1">
    <citation type="submission" date="2018-10" db="EMBL/GenBank/DDBJ databases">
        <title>Notoacmeibacter sp. M2BS9Y-3-1, whole genome shotgun sequence.</title>
        <authorList>
            <person name="Tuo L."/>
        </authorList>
    </citation>
    <scope>NUCLEOTIDE SEQUENCE [LARGE SCALE GENOMIC DNA]</scope>
    <source>
        <strain evidence="2 3">M2BS9Y-3-1</strain>
    </source>
</reference>
<comment type="caution">
    <text evidence="2">The sequence shown here is derived from an EMBL/GenBank/DDBJ whole genome shotgun (WGS) entry which is preliminary data.</text>
</comment>
<dbReference type="EMBL" id="RCWN01000001">
    <property type="protein sequence ID" value="RLQ89017.1"/>
    <property type="molecule type" value="Genomic_DNA"/>
</dbReference>
<evidence type="ECO:0008006" key="4">
    <source>
        <dbReference type="Google" id="ProtNLM"/>
    </source>
</evidence>
<dbReference type="AlphaFoldDB" id="A0A3L7JE17"/>
<feature type="signal peptide" evidence="1">
    <location>
        <begin position="1"/>
        <end position="33"/>
    </location>
</feature>
<dbReference type="Proteomes" id="UP000281094">
    <property type="component" value="Unassembled WGS sequence"/>
</dbReference>
<evidence type="ECO:0000313" key="3">
    <source>
        <dbReference type="Proteomes" id="UP000281094"/>
    </source>
</evidence>
<protein>
    <recommendedName>
        <fullName evidence="4">DUF3558 domain-containing protein</fullName>
    </recommendedName>
</protein>
<dbReference type="RefSeq" id="WP_121645984.1">
    <property type="nucleotide sequence ID" value="NZ_RCWN01000001.1"/>
</dbReference>
<evidence type="ECO:0000313" key="2">
    <source>
        <dbReference type="EMBL" id="RLQ89017.1"/>
    </source>
</evidence>
<keyword evidence="3" id="KW-1185">Reference proteome</keyword>
<gene>
    <name evidence="2" type="ORF">D8780_13015</name>
</gene>
<sequence length="205" mass="22808">MQSVLVRAIGRRPGKGTLVAAIFLVAAACPSEAAESRYQTIDTATDCELLSEQLEGGSSSFLCDGPAETPFIEDHGDLRTSVAYGIDETQGERNWESFTPFNFPRPTIEWRFRDGSSEPFATIRRWSVETGSEDGARDWSILVVSRIGETPQTACTVGYIDARRIENANVMARIIADAIAEDFHCRDYPPIYRPDDRQLRAIVSR</sequence>
<organism evidence="2 3">
    <name type="scientific">Notoacmeibacter ruber</name>
    <dbReference type="NCBI Taxonomy" id="2670375"/>
    <lineage>
        <taxon>Bacteria</taxon>
        <taxon>Pseudomonadati</taxon>
        <taxon>Pseudomonadota</taxon>
        <taxon>Alphaproteobacteria</taxon>
        <taxon>Hyphomicrobiales</taxon>
        <taxon>Notoacmeibacteraceae</taxon>
        <taxon>Notoacmeibacter</taxon>
    </lineage>
</organism>
<accession>A0A3L7JE17</accession>
<name>A0A3L7JE17_9HYPH</name>
<proteinExistence type="predicted"/>
<feature type="chain" id="PRO_5018029951" description="DUF3558 domain-containing protein" evidence="1">
    <location>
        <begin position="34"/>
        <end position="205"/>
    </location>
</feature>
<evidence type="ECO:0000256" key="1">
    <source>
        <dbReference type="SAM" id="SignalP"/>
    </source>
</evidence>
<keyword evidence="1" id="KW-0732">Signal</keyword>